<evidence type="ECO:0000313" key="3">
    <source>
        <dbReference type="Proteomes" id="UP000321947"/>
    </source>
</evidence>
<evidence type="ECO:0000256" key="1">
    <source>
        <dbReference type="SAM" id="MobiDB-lite"/>
    </source>
</evidence>
<accession>A0A5D3DY86</accession>
<dbReference type="EMBL" id="SSTD01002133">
    <property type="protein sequence ID" value="TYK28319.1"/>
    <property type="molecule type" value="Genomic_DNA"/>
</dbReference>
<dbReference type="AlphaFoldDB" id="A0A5D3DY86"/>
<comment type="caution">
    <text evidence="2">The sequence shown here is derived from an EMBL/GenBank/DDBJ whole genome shotgun (WGS) entry which is preliminary data.</text>
</comment>
<feature type="region of interest" description="Disordered" evidence="1">
    <location>
        <begin position="83"/>
        <end position="109"/>
    </location>
</feature>
<gene>
    <name evidence="2" type="ORF">E5676_scaffold600G001450</name>
</gene>
<evidence type="ECO:0000313" key="2">
    <source>
        <dbReference type="EMBL" id="TYK28319.1"/>
    </source>
</evidence>
<name>A0A5D3DY86_CUCMM</name>
<dbReference type="Proteomes" id="UP000321947">
    <property type="component" value="Unassembled WGS sequence"/>
</dbReference>
<reference evidence="2 3" key="1">
    <citation type="submission" date="2019-08" db="EMBL/GenBank/DDBJ databases">
        <title>Draft genome sequences of two oriental melons (Cucumis melo L. var makuwa).</title>
        <authorList>
            <person name="Kwon S.-Y."/>
        </authorList>
    </citation>
    <scope>NUCLEOTIDE SEQUENCE [LARGE SCALE GENOMIC DNA]</scope>
    <source>
        <strain evidence="3">cv. Chang Bougi</strain>
        <tissue evidence="2">Leaf</tissue>
    </source>
</reference>
<protein>
    <submittedName>
        <fullName evidence="2">Uncharacterized protein</fullName>
    </submittedName>
</protein>
<organism evidence="2 3">
    <name type="scientific">Cucumis melo var. makuwa</name>
    <name type="common">Oriental melon</name>
    <dbReference type="NCBI Taxonomy" id="1194695"/>
    <lineage>
        <taxon>Eukaryota</taxon>
        <taxon>Viridiplantae</taxon>
        <taxon>Streptophyta</taxon>
        <taxon>Embryophyta</taxon>
        <taxon>Tracheophyta</taxon>
        <taxon>Spermatophyta</taxon>
        <taxon>Magnoliopsida</taxon>
        <taxon>eudicotyledons</taxon>
        <taxon>Gunneridae</taxon>
        <taxon>Pentapetalae</taxon>
        <taxon>rosids</taxon>
        <taxon>fabids</taxon>
        <taxon>Cucurbitales</taxon>
        <taxon>Cucurbitaceae</taxon>
        <taxon>Benincaseae</taxon>
        <taxon>Cucumis</taxon>
    </lineage>
</organism>
<proteinExistence type="predicted"/>
<sequence length="462" mass="52858">MLRCCESHFRKAKEIHTPYKVDGSLLSLPIGFEMEPHTIKHRIRAKQQETLEKSLGKTQTKTEVAAAVDIAMEKLLQRIQTPSIYPMDQPSPPSAQPSGQKQPHAPPLSGAWAHAPLSINLTTHPICFYTSSPTQPSHPFGLPPPDSNLQNCQICTTMQFYPLILYSNLSSIGTELTNSITDWGLKRESHQHSPFMDSHIARSLTHYNEKNNGKPILVCEHCKKQWHTKDHCWELHSRLPRDNKRSSTSNRTQGAAMLRRLPAPLNQLALLLARPTPYSKRHCSDNALIELERGPLKEFIENPGKWQYFVIGAHFGGLENIAVETINFINVSEAKIQGWRFMSEQKVFWRKVVENIHGIHPFLWHTSGKENSCLRSSWISISREWRKIEALATFRIGNGSRVYFWTDPWLDNIPLNNKSPRLSHIALLPKGSISKHWDSQTSSWAVYLRRLMKEEGLLTFNH</sequence>